<sequence>MDWGQSELPSPVVRDDEVTIAARRRRKKVAFPSPGGGSPIMSTVTPARSMLRNTPASLYRQAVTPRVLDVSSILAPGGRTPRYTQSVKGGLSSMNMDDSDWTNTMYTSPVSGPENSSFFTEDIANMSSALLKEDDPGEAAAASLFPEFLGSFLKHSSTAVFELLEDYQNLCQDKVDMLQSVVLRAGQNSKTAGVRWLLQQENCTWRLITSLYRDRVQLAMEDDMLTDTVIPNESEKVVVEQLFQRDAIIRQSQLVVDWLESIAKDQIGNFSDNIEFYAKNVCWENTLHALKLRRKSGAGLTVPLVTELDPDAPLRQQRPLADLDREDDARLLKNLFNLIRAGMTDEAQRLCKRCGQAWRAATLEGWKLYHDPNMNSVSKELLPVEGNPQRGIWKACCWRMAEEEQLNRYERAIYASLSGNLKPLLAVCETWEDCVWAHFRVMVDSLVEKDLMSSGMAHQEVETLPREYLEANWTMDKVFEELQASESKRVLDETKEHYHVIQKFVILGDLDGLQDEISDWLTASKPLPSHLLRFMAHLLLFFRSLGLALKEEVCVDVLKAYVSLLIRDQQIDLVANYVSQLPSELATAQYAAFLETVTQPELRPRCLELATNAGLDVAAITKLVVETVRERDETEFAHHNQTLETATTKDDLKKIDVIDWLLFEPAHRAEALKQSNAIMRKFLALQKHNAAKEVFSKVPEDSMKEIYCQWSGVDQTTPPPAEDENAIREHLCIRAYLEAHEAFTEWFSHSSSAPQKPVPASEAKFTERVANEMREKEYQTSLSAWSCRLDALTEDVKERIYNVLLFVDGGWMVDNRQDSEQDSERSHQMAALRSLCLPRLSFLLLSVLQNSSRHQEALRLADIISTDQHCLYKVFSKEELRRFLQKLRESSLALLDRGLDPLGYELQP</sequence>
<evidence type="ECO:0000256" key="12">
    <source>
        <dbReference type="ARBA" id="ARBA00023132"/>
    </source>
</evidence>
<evidence type="ECO:0000256" key="5">
    <source>
        <dbReference type="ARBA" id="ARBA00022481"/>
    </source>
</evidence>
<dbReference type="GO" id="GO:0017056">
    <property type="term" value="F:structural constituent of nuclear pore"/>
    <property type="evidence" value="ECO:0007669"/>
    <property type="project" value="UniProtKB-UniRule"/>
</dbReference>
<comment type="subunit">
    <text evidence="17">Part of the nuclear pore complex (NPC). Forms part of the Nup160 subcomplex in the nuclear pore which is composed of NUP160, NUP133, NUP107 and Nup96; this complex plays a role in RNA export and in tethering Nup98 and NUP153 to the nucleus. Does not interact with TPR. Interacts with ZNF106.</text>
</comment>
<keyword evidence="5" id="KW-0488">Methylation</keyword>
<evidence type="ECO:0000256" key="6">
    <source>
        <dbReference type="ARBA" id="ARBA00022553"/>
    </source>
</evidence>
<keyword evidence="21" id="KW-1185">Reference proteome</keyword>
<accession>A0AAV1F0M9</accession>
<dbReference type="Gene3D" id="1.20.190.50">
    <property type="match status" value="1"/>
</dbReference>
<keyword evidence="13 18" id="KW-0472">Membrane</keyword>
<dbReference type="Proteomes" id="UP001178508">
    <property type="component" value="Chromosome 4"/>
</dbReference>
<comment type="subcellular location">
    <subcellularLocation>
        <location evidence="1">Chromosome</location>
        <location evidence="1">Centromere</location>
        <location evidence="1">Kinetochore</location>
    </subcellularLocation>
    <subcellularLocation>
        <location evidence="18">Nucleus</location>
        <location evidence="18">Nuclear pore complex</location>
    </subcellularLocation>
    <subcellularLocation>
        <location evidence="18">Nucleus membrane</location>
    </subcellularLocation>
</comment>
<feature type="region of interest" description="Disordered" evidence="19">
    <location>
        <begin position="25"/>
        <end position="44"/>
    </location>
</feature>
<evidence type="ECO:0000256" key="4">
    <source>
        <dbReference type="ARBA" id="ARBA00022454"/>
    </source>
</evidence>
<dbReference type="FunFam" id="1.10.3450.20:FF:000001">
    <property type="entry name" value="Nuclear pore complex protein"/>
    <property type="match status" value="1"/>
</dbReference>
<evidence type="ECO:0000256" key="18">
    <source>
        <dbReference type="RuleBase" id="RU365072"/>
    </source>
</evidence>
<dbReference type="Pfam" id="PF04121">
    <property type="entry name" value="Nup84_Nup100"/>
    <property type="match status" value="1"/>
</dbReference>
<dbReference type="FunFam" id="1.20.190.50:FF:000001">
    <property type="entry name" value="Nuclear pore complex protein"/>
    <property type="match status" value="1"/>
</dbReference>
<keyword evidence="6" id="KW-0597">Phosphoprotein</keyword>
<proteinExistence type="inferred from homology"/>
<comment type="function">
    <text evidence="18">Functions as a component of the nuclear pore complex (NPC).</text>
</comment>
<gene>
    <name evidence="20" type="ORF">XNOV1_A019091</name>
</gene>
<evidence type="ECO:0000313" key="20">
    <source>
        <dbReference type="EMBL" id="CAJ1054613.1"/>
    </source>
</evidence>
<keyword evidence="3 18" id="KW-0813">Transport</keyword>
<dbReference type="EMBL" id="OY660867">
    <property type="protein sequence ID" value="CAJ1054613.1"/>
    <property type="molecule type" value="Genomic_DNA"/>
</dbReference>
<evidence type="ECO:0000256" key="11">
    <source>
        <dbReference type="ARBA" id="ARBA00023010"/>
    </source>
</evidence>
<evidence type="ECO:0000256" key="10">
    <source>
        <dbReference type="ARBA" id="ARBA00022990"/>
    </source>
</evidence>
<keyword evidence="10" id="KW-0007">Acetylation</keyword>
<organism evidence="20 21">
    <name type="scientific">Xyrichtys novacula</name>
    <name type="common">Pearly razorfish</name>
    <name type="synonym">Hemipteronotus novacula</name>
    <dbReference type="NCBI Taxonomy" id="13765"/>
    <lineage>
        <taxon>Eukaryota</taxon>
        <taxon>Metazoa</taxon>
        <taxon>Chordata</taxon>
        <taxon>Craniata</taxon>
        <taxon>Vertebrata</taxon>
        <taxon>Euteleostomi</taxon>
        <taxon>Actinopterygii</taxon>
        <taxon>Neopterygii</taxon>
        <taxon>Teleostei</taxon>
        <taxon>Neoteleostei</taxon>
        <taxon>Acanthomorphata</taxon>
        <taxon>Eupercaria</taxon>
        <taxon>Labriformes</taxon>
        <taxon>Labridae</taxon>
        <taxon>Xyrichtys</taxon>
    </lineage>
</organism>
<evidence type="ECO:0000256" key="2">
    <source>
        <dbReference type="ARBA" id="ARBA00009510"/>
    </source>
</evidence>
<dbReference type="GO" id="GO:0000776">
    <property type="term" value="C:kinetochore"/>
    <property type="evidence" value="ECO:0007669"/>
    <property type="project" value="UniProtKB-KW"/>
</dbReference>
<dbReference type="PANTHER" id="PTHR13003">
    <property type="entry name" value="NUP107-RELATED"/>
    <property type="match status" value="1"/>
</dbReference>
<evidence type="ECO:0000256" key="17">
    <source>
        <dbReference type="ARBA" id="ARBA00063956"/>
    </source>
</evidence>
<dbReference type="AlphaFoldDB" id="A0AAV1F0M9"/>
<comment type="similarity">
    <text evidence="2 18">Belongs to the nucleoporin Nup84/Nup107 family.</text>
</comment>
<dbReference type="Gene3D" id="1.10.3450.20">
    <property type="match status" value="1"/>
</dbReference>
<evidence type="ECO:0000313" key="21">
    <source>
        <dbReference type="Proteomes" id="UP001178508"/>
    </source>
</evidence>
<evidence type="ECO:0000256" key="19">
    <source>
        <dbReference type="SAM" id="MobiDB-lite"/>
    </source>
</evidence>
<evidence type="ECO:0000256" key="15">
    <source>
        <dbReference type="ARBA" id="ARBA00023328"/>
    </source>
</evidence>
<name>A0AAV1F0M9_XYRNO</name>
<keyword evidence="12 18" id="KW-0906">Nuclear pore complex</keyword>
<evidence type="ECO:0000256" key="8">
    <source>
        <dbReference type="ARBA" id="ARBA00022838"/>
    </source>
</evidence>
<keyword evidence="11 18" id="KW-0811">Translocation</keyword>
<keyword evidence="8" id="KW-0995">Kinetochore</keyword>
<dbReference type="GO" id="GO:0031080">
    <property type="term" value="C:nuclear pore outer ring"/>
    <property type="evidence" value="ECO:0007669"/>
    <property type="project" value="TreeGrafter"/>
</dbReference>
<evidence type="ECO:0000256" key="7">
    <source>
        <dbReference type="ARBA" id="ARBA00022816"/>
    </source>
</evidence>
<reference evidence="20" key="1">
    <citation type="submission" date="2023-08" db="EMBL/GenBank/DDBJ databases">
        <authorList>
            <person name="Alioto T."/>
            <person name="Alioto T."/>
            <person name="Gomez Garrido J."/>
        </authorList>
    </citation>
    <scope>NUCLEOTIDE SEQUENCE</scope>
</reference>
<keyword evidence="15" id="KW-0137">Centromere</keyword>
<dbReference type="GO" id="GO:0031965">
    <property type="term" value="C:nuclear membrane"/>
    <property type="evidence" value="ECO:0007669"/>
    <property type="project" value="UniProtKB-SubCell"/>
</dbReference>
<evidence type="ECO:0000256" key="14">
    <source>
        <dbReference type="ARBA" id="ARBA00023242"/>
    </source>
</evidence>
<dbReference type="InterPro" id="IPR007252">
    <property type="entry name" value="Nup84/Nup107"/>
</dbReference>
<keyword evidence="4" id="KW-0158">Chromosome</keyword>
<evidence type="ECO:0000256" key="1">
    <source>
        <dbReference type="ARBA" id="ARBA00004629"/>
    </source>
</evidence>
<evidence type="ECO:0000256" key="3">
    <source>
        <dbReference type="ARBA" id="ARBA00022448"/>
    </source>
</evidence>
<keyword evidence="7" id="KW-0509">mRNA transport</keyword>
<protein>
    <recommendedName>
        <fullName evidence="18">Nuclear pore complex protein</fullName>
    </recommendedName>
</protein>
<evidence type="ECO:0000256" key="16">
    <source>
        <dbReference type="ARBA" id="ARBA00056880"/>
    </source>
</evidence>
<dbReference type="GO" id="GO:0000973">
    <property type="term" value="P:post-transcriptional tethering of RNA polymerase II gene DNA at nuclear periphery"/>
    <property type="evidence" value="ECO:0007669"/>
    <property type="project" value="TreeGrafter"/>
</dbReference>
<keyword evidence="9" id="KW-0653">Protein transport</keyword>
<dbReference type="PANTHER" id="PTHR13003:SF2">
    <property type="entry name" value="NUCLEAR PORE COMPLEX PROTEIN NUP107"/>
    <property type="match status" value="1"/>
</dbReference>
<dbReference type="GO" id="GO:0006606">
    <property type="term" value="P:protein import into nucleus"/>
    <property type="evidence" value="ECO:0007669"/>
    <property type="project" value="TreeGrafter"/>
</dbReference>
<dbReference type="GO" id="GO:0006406">
    <property type="term" value="P:mRNA export from nucleus"/>
    <property type="evidence" value="ECO:0007669"/>
    <property type="project" value="TreeGrafter"/>
</dbReference>
<evidence type="ECO:0000256" key="13">
    <source>
        <dbReference type="ARBA" id="ARBA00023136"/>
    </source>
</evidence>
<comment type="function">
    <text evidence="16">Plays a role in the nuclear pore complex (NPC) assembly and/or maintenance. Required for the assembly of peripheral proteins into the NPC. May anchor NUP62 to the NPC. Involved in nephrogenesis.</text>
</comment>
<keyword evidence="14 18" id="KW-0539">Nucleus</keyword>
<evidence type="ECO:0000256" key="9">
    <source>
        <dbReference type="ARBA" id="ARBA00022927"/>
    </source>
</evidence>